<keyword evidence="14" id="KW-1185">Reference proteome</keyword>
<dbReference type="PIRSF" id="PIRSF028836">
    <property type="entry name" value="ISN1"/>
    <property type="match status" value="1"/>
</dbReference>
<organism evidence="13 14">
    <name type="scientific">Lepraria neglecta</name>
    <dbReference type="NCBI Taxonomy" id="209136"/>
    <lineage>
        <taxon>Eukaryota</taxon>
        <taxon>Fungi</taxon>
        <taxon>Dikarya</taxon>
        <taxon>Ascomycota</taxon>
        <taxon>Pezizomycotina</taxon>
        <taxon>Lecanoromycetes</taxon>
        <taxon>OSLEUM clade</taxon>
        <taxon>Lecanoromycetidae</taxon>
        <taxon>Lecanorales</taxon>
        <taxon>Lecanorineae</taxon>
        <taxon>Stereocaulaceae</taxon>
        <taxon>Lepraria</taxon>
    </lineage>
</organism>
<protein>
    <recommendedName>
        <fullName evidence="4 12">IMP-specific 5'-nucleotidase 1</fullName>
        <ecNumber evidence="12">3.1.3.-</ecNumber>
    </recommendedName>
</protein>
<evidence type="ECO:0000256" key="2">
    <source>
        <dbReference type="ARBA" id="ARBA00005307"/>
    </source>
</evidence>
<evidence type="ECO:0000313" key="14">
    <source>
        <dbReference type="Proteomes" id="UP001276659"/>
    </source>
</evidence>
<dbReference type="GO" id="GO:0005524">
    <property type="term" value="F:ATP binding"/>
    <property type="evidence" value="ECO:0007669"/>
    <property type="project" value="UniProtKB-KW"/>
</dbReference>
<keyword evidence="5" id="KW-0479">Metal-binding</keyword>
<dbReference type="InterPro" id="IPR036412">
    <property type="entry name" value="HAD-like_sf"/>
</dbReference>
<dbReference type="EMBL" id="JASNWA010000008">
    <property type="protein sequence ID" value="KAK3171727.1"/>
    <property type="molecule type" value="Genomic_DNA"/>
</dbReference>
<keyword evidence="6" id="KW-0547">Nucleotide-binding</keyword>
<dbReference type="PANTHER" id="PTHR28213:SF1">
    <property type="entry name" value="IMP-SPECIFIC 5'-NUCLEOTIDASE 1"/>
    <property type="match status" value="1"/>
</dbReference>
<dbReference type="GO" id="GO:0071592">
    <property type="term" value="P:nicotinic acid riboside biosynthetic process"/>
    <property type="evidence" value="ECO:0007669"/>
    <property type="project" value="TreeGrafter"/>
</dbReference>
<evidence type="ECO:0000256" key="11">
    <source>
        <dbReference type="ARBA" id="ARBA00047413"/>
    </source>
</evidence>
<accession>A0AAD9Z8I0</accession>
<keyword evidence="10 12" id="KW-0546">Nucleotide metabolism</keyword>
<comment type="function">
    <text evidence="12">IMP-specific 5'-nucleotidase involved in IMP (inositol monophosphate) degradation.</text>
</comment>
<evidence type="ECO:0000256" key="9">
    <source>
        <dbReference type="ARBA" id="ARBA00022842"/>
    </source>
</evidence>
<evidence type="ECO:0000256" key="4">
    <source>
        <dbReference type="ARBA" id="ARBA00015544"/>
    </source>
</evidence>
<evidence type="ECO:0000256" key="7">
    <source>
        <dbReference type="ARBA" id="ARBA00022801"/>
    </source>
</evidence>
<evidence type="ECO:0000256" key="12">
    <source>
        <dbReference type="PIRNR" id="PIRNR028836"/>
    </source>
</evidence>
<dbReference type="GO" id="GO:0009117">
    <property type="term" value="P:nucleotide metabolic process"/>
    <property type="evidence" value="ECO:0007669"/>
    <property type="project" value="UniProtKB-KW"/>
</dbReference>
<comment type="catalytic activity">
    <reaction evidence="11">
        <text>IMP + H2O = inosine + phosphate</text>
        <dbReference type="Rhea" id="RHEA:27718"/>
        <dbReference type="ChEBI" id="CHEBI:15377"/>
        <dbReference type="ChEBI" id="CHEBI:17596"/>
        <dbReference type="ChEBI" id="CHEBI:43474"/>
        <dbReference type="ChEBI" id="CHEBI:58053"/>
        <dbReference type="EC" id="3.1.3.99"/>
    </reaction>
</comment>
<evidence type="ECO:0000256" key="6">
    <source>
        <dbReference type="ARBA" id="ARBA00022741"/>
    </source>
</evidence>
<dbReference type="SUPFAM" id="SSF56784">
    <property type="entry name" value="HAD-like"/>
    <property type="match status" value="1"/>
</dbReference>
<sequence length="421" mass="47230">MTTRYRVEYALKTHRRDQLIEWIKGLLAVPFVLHSQPTAVYDSKPRNHVLGKMASTARRRYAEILHDVEELINDHIALQKSGTQERSKLKHLVPSVGLFFTPLLLERAFEYQDEKRKISSRRFVPPSFNDIRLILNSAQVMSLIQGGPLQLVTFDGDVTLYADGQSLTPDNPVIPRIINLLSQDVKVGIVTAAGYTEASKYYDRLYGLLNNVREAVLEKELVDPCLIILGGESNYLFKFDLSSEHCLEYVDRENWMLPEMSQWTEENIKTLLDVAEKALRECISNLGLSAEILRKERAVGIIPTSSAHRLTREQLEETVLVTQQVVEMSPAAKNLPFCAFNGGNDIFVDIGDKGWGVLACQRYLGGIEGSKTLHVGDQFLSVGANDFKARLACTTAWIANPAETVQLLDELATHSQSNGTQ</sequence>
<dbReference type="GO" id="GO:0006190">
    <property type="term" value="P:inosine salvage"/>
    <property type="evidence" value="ECO:0007669"/>
    <property type="project" value="InterPro"/>
</dbReference>
<comment type="subunit">
    <text evidence="3 12">Homotetramer.</text>
</comment>
<dbReference type="Pfam" id="PF06437">
    <property type="entry name" value="ISN1"/>
    <property type="match status" value="1"/>
</dbReference>
<reference evidence="13" key="1">
    <citation type="submission" date="2022-11" db="EMBL/GenBank/DDBJ databases">
        <title>Chromosomal genome sequence assembly and mating type (MAT) locus characterization of the leprose asexual lichenized fungus Lepraria neglecta (Nyl.) Erichsen.</title>
        <authorList>
            <person name="Allen J.L."/>
            <person name="Pfeffer B."/>
        </authorList>
    </citation>
    <scope>NUCLEOTIDE SEQUENCE</scope>
    <source>
        <strain evidence="13">Allen 5258</strain>
    </source>
</reference>
<keyword evidence="8" id="KW-0067">ATP-binding</keyword>
<dbReference type="EC" id="3.1.3.-" evidence="12"/>
<evidence type="ECO:0000313" key="13">
    <source>
        <dbReference type="EMBL" id="KAK3171727.1"/>
    </source>
</evidence>
<keyword evidence="9 12" id="KW-0460">Magnesium</keyword>
<gene>
    <name evidence="13" type="primary">ISN1</name>
    <name evidence="13" type="ORF">OEA41_003811</name>
</gene>
<evidence type="ECO:0000256" key="8">
    <source>
        <dbReference type="ARBA" id="ARBA00022840"/>
    </source>
</evidence>
<comment type="cofactor">
    <cofactor evidence="1 12">
        <name>Mg(2+)</name>
        <dbReference type="ChEBI" id="CHEBI:18420"/>
    </cofactor>
</comment>
<dbReference type="AlphaFoldDB" id="A0AAD9Z8I0"/>
<dbReference type="InterPro" id="IPR009453">
    <property type="entry name" value="ISN1"/>
</dbReference>
<dbReference type="GO" id="GO:0071590">
    <property type="term" value="P:nicotinamide riboside biosynthetic process"/>
    <property type="evidence" value="ECO:0007669"/>
    <property type="project" value="TreeGrafter"/>
</dbReference>
<evidence type="ECO:0000256" key="5">
    <source>
        <dbReference type="ARBA" id="ARBA00022723"/>
    </source>
</evidence>
<evidence type="ECO:0000256" key="10">
    <source>
        <dbReference type="ARBA" id="ARBA00023080"/>
    </source>
</evidence>
<evidence type="ECO:0000256" key="3">
    <source>
        <dbReference type="ARBA" id="ARBA00011881"/>
    </source>
</evidence>
<proteinExistence type="inferred from homology"/>
<dbReference type="Proteomes" id="UP001276659">
    <property type="component" value="Unassembled WGS sequence"/>
</dbReference>
<comment type="caution">
    <text evidence="13">The sequence shown here is derived from an EMBL/GenBank/DDBJ whole genome shotgun (WGS) entry which is preliminary data.</text>
</comment>
<dbReference type="GO" id="GO:0000287">
    <property type="term" value="F:magnesium ion binding"/>
    <property type="evidence" value="ECO:0007669"/>
    <property type="project" value="InterPro"/>
</dbReference>
<name>A0AAD9Z8I0_9LECA</name>
<keyword evidence="7 12" id="KW-0378">Hydrolase</keyword>
<evidence type="ECO:0000256" key="1">
    <source>
        <dbReference type="ARBA" id="ARBA00001946"/>
    </source>
</evidence>
<dbReference type="PANTHER" id="PTHR28213">
    <property type="entry name" value="IMP-SPECIFIC 5'-NUCLEOTIDASE 1"/>
    <property type="match status" value="1"/>
</dbReference>
<comment type="similarity">
    <text evidence="2 12">Belongs to the ISN1 family.</text>
</comment>
<dbReference type="GO" id="GO:0008253">
    <property type="term" value="F:5'-nucleotidase activity"/>
    <property type="evidence" value="ECO:0007669"/>
    <property type="project" value="InterPro"/>
</dbReference>